<dbReference type="InterPro" id="IPR040442">
    <property type="entry name" value="Pyrv_kinase-like_dom_sf"/>
</dbReference>
<dbReference type="OrthoDB" id="9771433at2"/>
<organism evidence="1 2">
    <name type="scientific">Pseudolabrys taiwanensis</name>
    <dbReference type="NCBI Taxonomy" id="331696"/>
    <lineage>
        <taxon>Bacteria</taxon>
        <taxon>Pseudomonadati</taxon>
        <taxon>Pseudomonadota</taxon>
        <taxon>Alphaproteobacteria</taxon>
        <taxon>Hyphomicrobiales</taxon>
        <taxon>Xanthobacteraceae</taxon>
        <taxon>Pseudolabrys</taxon>
    </lineage>
</organism>
<dbReference type="KEGG" id="ptaw:DW352_08130"/>
<dbReference type="PANTHER" id="PTHR42905:SF5">
    <property type="entry name" value="CARBOXYVINYL-CARBOXYPHOSPHONATE PHOSPHORYLMUTASE, CHLOROPLASTIC"/>
    <property type="match status" value="1"/>
</dbReference>
<dbReference type="SUPFAM" id="SSF51621">
    <property type="entry name" value="Phosphoenolpyruvate/pyruvate domain"/>
    <property type="match status" value="1"/>
</dbReference>
<dbReference type="GO" id="GO:0016833">
    <property type="term" value="F:oxo-acid-lyase activity"/>
    <property type="evidence" value="ECO:0007669"/>
    <property type="project" value="UniProtKB-ARBA"/>
</dbReference>
<dbReference type="CDD" id="cd00377">
    <property type="entry name" value="ICL_PEPM"/>
    <property type="match status" value="1"/>
</dbReference>
<keyword evidence="1" id="KW-0456">Lyase</keyword>
<gene>
    <name evidence="1" type="ORF">DW352_08130</name>
</gene>
<evidence type="ECO:0000313" key="1">
    <source>
        <dbReference type="EMBL" id="AXK80483.1"/>
    </source>
</evidence>
<dbReference type="InterPro" id="IPR015813">
    <property type="entry name" value="Pyrv/PenolPyrv_kinase-like_dom"/>
</dbReference>
<keyword evidence="2" id="KW-1185">Reference proteome</keyword>
<protein>
    <submittedName>
        <fullName evidence="1">Methylisocitrate lyase</fullName>
    </submittedName>
</protein>
<dbReference type="EMBL" id="CP031417">
    <property type="protein sequence ID" value="AXK80483.1"/>
    <property type="molecule type" value="Genomic_DNA"/>
</dbReference>
<dbReference type="Proteomes" id="UP000254889">
    <property type="component" value="Chromosome"/>
</dbReference>
<dbReference type="Gene3D" id="3.20.20.60">
    <property type="entry name" value="Phosphoenolpyruvate-binding domains"/>
    <property type="match status" value="1"/>
</dbReference>
<sequence length="288" mass="31156">MQTLKSLIQGGELVVAPVALNPVMARLAEDAGFKAVYLSGGSLGWLKCVTEANLSINDMVDVAIDIRGATKIPIVLDAGGGWGEPVHMHRTIALSEVAGFAAIEIEDQYLPRRVQHHIGEENLIPAESMVDKIKEAVAARTDPNLIIIGRTNARRLHGLDEALRRGEMYHRAGADMLFIHSRDPEELRKIAERLPAPLMMFAPQDGFASFGITPAELTKLGYRLAASSGTAFAAMYKAVRQSYAALARGEVDPLLGKGGAVAEMKLAHETTGLSRLLEIEKRTTQRVG</sequence>
<dbReference type="Pfam" id="PF13714">
    <property type="entry name" value="PEP_mutase"/>
    <property type="match status" value="1"/>
</dbReference>
<reference evidence="1 2" key="1">
    <citation type="submission" date="2018-07" db="EMBL/GenBank/DDBJ databases">
        <authorList>
            <person name="Quirk P.G."/>
            <person name="Krulwich T.A."/>
        </authorList>
    </citation>
    <scope>NUCLEOTIDE SEQUENCE [LARGE SCALE GENOMIC DNA]</scope>
    <source>
        <strain evidence="1 2">CC-BB4</strain>
    </source>
</reference>
<dbReference type="InterPro" id="IPR039556">
    <property type="entry name" value="ICL/PEPM"/>
</dbReference>
<name>A0A345ZU86_9HYPH</name>
<accession>A0A345ZU86</accession>
<evidence type="ECO:0000313" key="2">
    <source>
        <dbReference type="Proteomes" id="UP000254889"/>
    </source>
</evidence>
<dbReference type="AlphaFoldDB" id="A0A345ZU86"/>
<dbReference type="PANTHER" id="PTHR42905">
    <property type="entry name" value="PHOSPHOENOLPYRUVATE CARBOXYLASE"/>
    <property type="match status" value="1"/>
</dbReference>
<proteinExistence type="predicted"/>
<dbReference type="RefSeq" id="WP_115690176.1">
    <property type="nucleotide sequence ID" value="NZ_CP031417.1"/>
</dbReference>